<dbReference type="InterPro" id="IPR004089">
    <property type="entry name" value="MCPsignal_dom"/>
</dbReference>
<feature type="domain" description="Methyl-accepting transducer" evidence="4">
    <location>
        <begin position="401"/>
        <end position="630"/>
    </location>
</feature>
<dbReference type="InterPro" id="IPR004090">
    <property type="entry name" value="Chemotax_Me-accpt_rcpt"/>
</dbReference>
<dbReference type="Gene3D" id="1.10.287.950">
    <property type="entry name" value="Methyl-accepting chemotaxis protein"/>
    <property type="match status" value="1"/>
</dbReference>
<dbReference type="InterPro" id="IPR003660">
    <property type="entry name" value="HAMP_dom"/>
</dbReference>
<keyword evidence="3" id="KW-0807">Transducer</keyword>
<dbReference type="Proteomes" id="UP001606134">
    <property type="component" value="Unassembled WGS sequence"/>
</dbReference>
<dbReference type="EMBL" id="JBIGIC010000001">
    <property type="protein sequence ID" value="MFG6485605.1"/>
    <property type="molecule type" value="Genomic_DNA"/>
</dbReference>
<dbReference type="PROSITE" id="PS50111">
    <property type="entry name" value="CHEMOTAXIS_TRANSDUC_2"/>
    <property type="match status" value="1"/>
</dbReference>
<dbReference type="Pfam" id="PF00672">
    <property type="entry name" value="HAMP"/>
    <property type="match status" value="1"/>
</dbReference>
<organism evidence="6 7">
    <name type="scientific">Pelomonas candidula</name>
    <dbReference type="NCBI Taxonomy" id="3299025"/>
    <lineage>
        <taxon>Bacteria</taxon>
        <taxon>Pseudomonadati</taxon>
        <taxon>Pseudomonadota</taxon>
        <taxon>Betaproteobacteria</taxon>
        <taxon>Burkholderiales</taxon>
        <taxon>Sphaerotilaceae</taxon>
        <taxon>Roseateles</taxon>
    </lineage>
</organism>
<gene>
    <name evidence="6" type="ORF">ACG04R_02915</name>
</gene>
<comment type="similarity">
    <text evidence="2">Belongs to the methyl-accepting chemotaxis (MCP) protein family.</text>
</comment>
<dbReference type="PROSITE" id="PS50885">
    <property type="entry name" value="HAMP"/>
    <property type="match status" value="1"/>
</dbReference>
<reference evidence="6 7" key="1">
    <citation type="submission" date="2024-08" db="EMBL/GenBank/DDBJ databases">
        <authorList>
            <person name="Lu H."/>
        </authorList>
    </citation>
    <scope>NUCLEOTIDE SEQUENCE [LARGE SCALE GENOMIC DNA]</scope>
    <source>
        <strain evidence="6 7">BYS78W</strain>
    </source>
</reference>
<dbReference type="Pfam" id="PF08376">
    <property type="entry name" value="NIT"/>
    <property type="match status" value="1"/>
</dbReference>
<name>A0ABW7H6Z3_9BURK</name>
<dbReference type="PRINTS" id="PR00260">
    <property type="entry name" value="CHEMTRNSDUCR"/>
</dbReference>
<comment type="caution">
    <text evidence="6">The sequence shown here is derived from an EMBL/GenBank/DDBJ whole genome shotgun (WGS) entry which is preliminary data.</text>
</comment>
<feature type="domain" description="HAMP" evidence="5">
    <location>
        <begin position="344"/>
        <end position="396"/>
    </location>
</feature>
<dbReference type="SMART" id="SM00304">
    <property type="entry name" value="HAMP"/>
    <property type="match status" value="1"/>
</dbReference>
<dbReference type="CDD" id="cd11386">
    <property type="entry name" value="MCP_signal"/>
    <property type="match status" value="1"/>
</dbReference>
<evidence type="ECO:0000256" key="2">
    <source>
        <dbReference type="ARBA" id="ARBA00029447"/>
    </source>
</evidence>
<evidence type="ECO:0000259" key="5">
    <source>
        <dbReference type="PROSITE" id="PS50885"/>
    </source>
</evidence>
<evidence type="ECO:0000259" key="4">
    <source>
        <dbReference type="PROSITE" id="PS50111"/>
    </source>
</evidence>
<dbReference type="SMART" id="SM00283">
    <property type="entry name" value="MA"/>
    <property type="match status" value="1"/>
</dbReference>
<dbReference type="Pfam" id="PF00015">
    <property type="entry name" value="MCPsignal"/>
    <property type="match status" value="1"/>
</dbReference>
<accession>A0ABW7H6Z3</accession>
<dbReference type="InterPro" id="IPR013587">
    <property type="entry name" value="Nitrate/nitrite_sensing"/>
</dbReference>
<keyword evidence="1" id="KW-0488">Methylation</keyword>
<proteinExistence type="inferred from homology"/>
<sequence>MTPQTNSTRTSLTISRKLLLLALLVLIAISIPSAFQVRQARQLAQAAQGELDGLAPARQLVRLTQLTQQHRGLSAALLGGNDTVQAARSAKNAEVIKQFADVDALLKDSGATDAMRATWSDAQQRWQSLSSQVGARGLKAAESSTLHAQLIQVYFRLLDQLIDQTGLILDPQADTYFLISATLARLPTATEALGQTRARGAGFLAEGRIGPEGRTLLAGLVAQAEEQHHGMGIAFDKSFAVNDALRTRLSGKIAALDEQVKGSLKLTRDELIGKDELGYAAPDYIASYTHTIDAMYVVADDAMTALDELLAERVAGLRRSSWIVGALLAGMLIVVLVITRSISRSITEPLKHAAALAEQIAARDLSGEVVVRNHDEIGQLTTALLAMRDSLCGVIGEVRSNAGEVAQASQELASGNRDLSQRTEQQASALEETASSMEELTATVRSNADQASDASSLAQRASTVAASGGQAVEQVVTTMGAIETSSRRIEEIIAVIDGIAFQTNILALNAAVEAARAGEQGRGFAVVASEVRALAGRSAEAAKQIKQLISESVGQVESGSRLVQDAGTTMRETVDTIRSLAELVASISRASSEQSSGIGQISEAVSHMDQLTQQNAALVEETAAAGMSLQQQAEKLAGLVNTFRMPAARH</sequence>
<evidence type="ECO:0000256" key="3">
    <source>
        <dbReference type="PROSITE-ProRule" id="PRU00284"/>
    </source>
</evidence>
<evidence type="ECO:0000256" key="1">
    <source>
        <dbReference type="ARBA" id="ARBA00022481"/>
    </source>
</evidence>
<dbReference type="PANTHER" id="PTHR43531">
    <property type="entry name" value="PROTEIN ICFG"/>
    <property type="match status" value="1"/>
</dbReference>
<dbReference type="RefSeq" id="WP_394406336.1">
    <property type="nucleotide sequence ID" value="NZ_JBIGIC010000001.1"/>
</dbReference>
<dbReference type="PANTHER" id="PTHR43531:SF14">
    <property type="entry name" value="METHYL-ACCEPTING CHEMOTAXIS PROTEIN I-RELATED"/>
    <property type="match status" value="1"/>
</dbReference>
<evidence type="ECO:0000313" key="7">
    <source>
        <dbReference type="Proteomes" id="UP001606134"/>
    </source>
</evidence>
<protein>
    <submittedName>
        <fullName evidence="6">Methyl-accepting chemotaxis protein</fullName>
    </submittedName>
</protein>
<dbReference type="InterPro" id="IPR051310">
    <property type="entry name" value="MCP_chemotaxis"/>
</dbReference>
<dbReference type="SUPFAM" id="SSF58104">
    <property type="entry name" value="Methyl-accepting chemotaxis protein (MCP) signaling domain"/>
    <property type="match status" value="1"/>
</dbReference>
<evidence type="ECO:0000313" key="6">
    <source>
        <dbReference type="EMBL" id="MFG6485605.1"/>
    </source>
</evidence>
<keyword evidence="7" id="KW-1185">Reference proteome</keyword>